<dbReference type="InterPro" id="IPR045931">
    <property type="entry name" value="DUF6350"/>
</dbReference>
<feature type="transmembrane region" description="Helical" evidence="2">
    <location>
        <begin position="259"/>
        <end position="280"/>
    </location>
</feature>
<dbReference type="Pfam" id="PF19877">
    <property type="entry name" value="DUF6350"/>
    <property type="match status" value="1"/>
</dbReference>
<evidence type="ECO:0000313" key="3">
    <source>
        <dbReference type="EMBL" id="MFC5176025.1"/>
    </source>
</evidence>
<sequence length="427" mass="43191">MTSLLSPLGLTQDPARRSAPSRDPGSDPRHRRPLVAVATGGGVVAAGAPLLVCLALGVVGWFLSDAGSHGEPREGLRVGALGWLTAHGSGVHVDGVSITVVPLLLTAACAWSAWRVGLRVGESISGHGPDAAAISDGERDWTVPVAVLGFLSGYLVVVALTAALASTAATSPSLAWALLGAALLVLCFGAPAIATGSGRAAIWAAWVPPSARVAARTCLSVVTTFLLASVVALVLALLLDWGTAANVLTQLGLGGGESVLFLAASGLVLPNAVLFSGSYLLGPGFALGTGTVVSPTVVVLGAMPMFPLLAALPDDGQTPAWTPWLLTVPVLVAAVAAARVQRRFPTVRWEEGALRGCVGGVAAGVLLAVLSRLAGGSVGPGRMHDVHPFVGDVLVHAITSFGIGGLLGGLAMVWWQRRSLRDARADA</sequence>
<evidence type="ECO:0000256" key="2">
    <source>
        <dbReference type="SAM" id="Phobius"/>
    </source>
</evidence>
<keyword evidence="2" id="KW-1133">Transmembrane helix</keyword>
<dbReference type="RefSeq" id="WP_378587697.1">
    <property type="nucleotide sequence ID" value="NZ_JBHSKD010000004.1"/>
</dbReference>
<evidence type="ECO:0000313" key="4">
    <source>
        <dbReference type="Proteomes" id="UP001596087"/>
    </source>
</evidence>
<feature type="transmembrane region" description="Helical" evidence="2">
    <location>
        <begin position="217"/>
        <end position="239"/>
    </location>
</feature>
<feature type="transmembrane region" description="Helical" evidence="2">
    <location>
        <begin position="174"/>
        <end position="196"/>
    </location>
</feature>
<proteinExistence type="predicted"/>
<keyword evidence="2" id="KW-0812">Transmembrane</keyword>
<name>A0ABW0BFC3_9ACTN</name>
<feature type="transmembrane region" description="Helical" evidence="2">
    <location>
        <begin position="352"/>
        <end position="373"/>
    </location>
</feature>
<keyword evidence="2" id="KW-0472">Membrane</keyword>
<dbReference type="EMBL" id="JBHSKD010000004">
    <property type="protein sequence ID" value="MFC5176025.1"/>
    <property type="molecule type" value="Genomic_DNA"/>
</dbReference>
<feature type="transmembrane region" description="Helical" evidence="2">
    <location>
        <begin position="321"/>
        <end position="340"/>
    </location>
</feature>
<feature type="transmembrane region" description="Helical" evidence="2">
    <location>
        <begin position="393"/>
        <end position="415"/>
    </location>
</feature>
<organism evidence="3 4">
    <name type="scientific">Nocardioides taihuensis</name>
    <dbReference type="NCBI Taxonomy" id="1835606"/>
    <lineage>
        <taxon>Bacteria</taxon>
        <taxon>Bacillati</taxon>
        <taxon>Actinomycetota</taxon>
        <taxon>Actinomycetes</taxon>
        <taxon>Propionibacteriales</taxon>
        <taxon>Nocardioidaceae</taxon>
        <taxon>Nocardioides</taxon>
    </lineage>
</organism>
<gene>
    <name evidence="3" type="ORF">ACFPGP_05035</name>
</gene>
<feature type="transmembrane region" description="Helical" evidence="2">
    <location>
        <begin position="34"/>
        <end position="63"/>
    </location>
</feature>
<feature type="transmembrane region" description="Helical" evidence="2">
    <location>
        <begin position="287"/>
        <end position="309"/>
    </location>
</feature>
<feature type="transmembrane region" description="Helical" evidence="2">
    <location>
        <begin position="145"/>
        <end position="168"/>
    </location>
</feature>
<keyword evidence="4" id="KW-1185">Reference proteome</keyword>
<evidence type="ECO:0000256" key="1">
    <source>
        <dbReference type="SAM" id="MobiDB-lite"/>
    </source>
</evidence>
<feature type="region of interest" description="Disordered" evidence="1">
    <location>
        <begin position="1"/>
        <end position="32"/>
    </location>
</feature>
<dbReference type="Proteomes" id="UP001596087">
    <property type="component" value="Unassembled WGS sequence"/>
</dbReference>
<comment type="caution">
    <text evidence="3">The sequence shown here is derived from an EMBL/GenBank/DDBJ whole genome shotgun (WGS) entry which is preliminary data.</text>
</comment>
<protein>
    <submittedName>
        <fullName evidence="3">DUF6350 family protein</fullName>
    </submittedName>
</protein>
<reference evidence="4" key="1">
    <citation type="journal article" date="2019" name="Int. J. Syst. Evol. Microbiol.">
        <title>The Global Catalogue of Microorganisms (GCM) 10K type strain sequencing project: providing services to taxonomists for standard genome sequencing and annotation.</title>
        <authorList>
            <consortium name="The Broad Institute Genomics Platform"/>
            <consortium name="The Broad Institute Genome Sequencing Center for Infectious Disease"/>
            <person name="Wu L."/>
            <person name="Ma J."/>
        </authorList>
    </citation>
    <scope>NUCLEOTIDE SEQUENCE [LARGE SCALE GENOMIC DNA]</scope>
    <source>
        <strain evidence="4">DFY41</strain>
    </source>
</reference>
<accession>A0ABW0BFC3</accession>